<dbReference type="InterPro" id="IPR013320">
    <property type="entry name" value="ConA-like_dom_sf"/>
</dbReference>
<evidence type="ECO:0000313" key="1">
    <source>
        <dbReference type="EMBL" id="QJE94360.1"/>
    </source>
</evidence>
<sequence>MNIRSFAAFVSVSLCLMSVLLGGTFERNKTKGVWEFNGSLASLYPNSAAPLMSSFAIGAAPQARYLTEGGNQFLVVNSGTSAFGGLKPGETLLMPIGSGGNGFPGAAYANEWTIVMDVRFTTFTGYTALIQDGEQNTDDAEIFINPSGQIQLYGANGPSGANPVASDPLALNTWYRLAFISTFNAVQNKQILRVQINGTTTSQSAAGTFTAPPDGRYSLGNRVALFSDENNETNVIHVGSVAAWRTFLVPSDVVAIGSYQAGGISWPNMVPAGGTPPLPPLSGRIVFADFAGIYTPPTGQALLDLAAQAVGSTTPGALCDVVLPLGATGGRVTGFPNHSFGGSLVVSVMPNGDVISHDGTPLVYGGAGADIGTASNVTFVRGDLFLDVTQGLTAYRMELFFPAGMNVTLAEDDMRGHGQVRIASAVLNQSLVPKTTVPISRELFDSTSGTMWACTERVPVRFPTTSISWNPANGIFSFGASGFTTPHREKQKLKMRDLLDAGATVKNAVPPASNDFYFLGGLITNDTVRFGTRAGGVSTVQVVDLTLTQPPAGVHIGETSTHFPKAVIRWTGNGRITYSQNQVDPSFSFLPSNAESSAGYARSVTTADCKGEAAAAGPAQGHMIFQPVGNQWTFTTDGGLKGNCGIMENGSTAFVPKWGGYKDGATDLFAHQFTTVVQDGRFLAAGNAVIGTEVAAIGEGQRAAAMLYTGHGFPSNEDAIERPGSGDYLNFGEADYPGINIRNVSGTASARSRLAGSLTPAYPLAENAKYYVRSGGVSGRHLTSSGTPISLSAYGSDFTLSALNLAFLDGKNVNSGVTGNVVVKTPLSTSFALNFNKLLFGPQGQLQEAKLASGQGAKTLGYWNFSFTPNAIDFPQPKTCPPPLPSTGFVRIGATATLPAMTTTPVTGTLGFYNSDLVTEASPVAAGHPKISRFEPGGLLTVPGPNGKVWNVNCTSGIYLNQYASSEADAGTLNAGGLMDVPFFNDIPVHLRTPSAGNANAPLIYVRNALATTGSYDPSHRARPPGVVSTENFLTGEPYHPVAYRKWQDMITFQIPVAMAPGAATFRSPKLVKQDVFLFNLSEGIPKMTPDHSELVFDGQATLDPGSLLKQVNVASLLTGSSLGGTVQAQIDGAMSAVNGLDKVLADNIQELVKPALSTAATQRANAAFFNNLKNSATRATVINDLAAGLLADVTSIFSPGTSGLGGQARREMESKIQSVESGLATASQLVGTAQKFTDLANAIGSAISNSGAPAIPDTDRLAELKAIFDRVASDLASARLGIGAPLNAAMNQGGSGIGPAINAALTDLQAKWAPAGAAQASALYANATATEFANDLSKALADRLVGTVFAGVAQQISREYLADVRVLARQALDDTLATATNLLPNPAAAVGDYLDSRGLGGELAAARLRGYARFQGDSLDEMRLDGSVRMRMVDDMKFDGYFLFKNVDSSTPGGACLLDAGVEAEVSMGASTTLNWPGQAPLDISVGGKVGLNNSGLPIGLSGDLKLDGQLDFSEVRLQQIGLGFGVGGGNCYMYGKGAGKVAAMDVAAGVFVGKTCELAPIQNADPDIGKVVAARNLVPPYTGASIYAYGGISLMPIIGIPPSCLLDLRVGGGQGFFGFLSSGEFTAGFKTTQSVSGEILCIASVKGQQDTVIAGSGAVAGGSPQFNGLSGSSRFTVSGKVGIGWFSYDFDKSVGLLINANPDVSWKIDY</sequence>
<protein>
    <submittedName>
        <fullName evidence="1">LamG domain-containing protein</fullName>
    </submittedName>
</protein>
<dbReference type="Gene3D" id="2.60.120.200">
    <property type="match status" value="1"/>
</dbReference>
<dbReference type="KEGG" id="luo:HHL09_00685"/>
<gene>
    <name evidence="1" type="ORF">HHL09_00685</name>
</gene>
<dbReference type="Proteomes" id="UP000501812">
    <property type="component" value="Chromosome"/>
</dbReference>
<reference evidence="1 2" key="1">
    <citation type="submission" date="2020-04" db="EMBL/GenBank/DDBJ databases">
        <title>Luteolibacter sp. G-1-1-1 isolated from soil.</title>
        <authorList>
            <person name="Dahal R.H."/>
        </authorList>
    </citation>
    <scope>NUCLEOTIDE SEQUENCE [LARGE SCALE GENOMIC DNA]</scope>
    <source>
        <strain evidence="1 2">G-1-1-1</strain>
    </source>
</reference>
<dbReference type="RefSeq" id="WP_169452581.1">
    <property type="nucleotide sequence ID" value="NZ_CP051774.1"/>
</dbReference>
<evidence type="ECO:0000313" key="2">
    <source>
        <dbReference type="Proteomes" id="UP000501812"/>
    </source>
</evidence>
<keyword evidence="2" id="KW-1185">Reference proteome</keyword>
<proteinExistence type="predicted"/>
<organism evidence="1 2">
    <name type="scientific">Luteolibacter luteus</name>
    <dbReference type="NCBI Taxonomy" id="2728835"/>
    <lineage>
        <taxon>Bacteria</taxon>
        <taxon>Pseudomonadati</taxon>
        <taxon>Verrucomicrobiota</taxon>
        <taxon>Verrucomicrobiia</taxon>
        <taxon>Verrucomicrobiales</taxon>
        <taxon>Verrucomicrobiaceae</taxon>
        <taxon>Luteolibacter</taxon>
    </lineage>
</organism>
<dbReference type="SUPFAM" id="SSF49899">
    <property type="entry name" value="Concanavalin A-like lectins/glucanases"/>
    <property type="match status" value="1"/>
</dbReference>
<name>A0A858RDG8_9BACT</name>
<dbReference type="EMBL" id="CP051774">
    <property type="protein sequence ID" value="QJE94360.1"/>
    <property type="molecule type" value="Genomic_DNA"/>
</dbReference>
<accession>A0A858RDG8</accession>